<dbReference type="AlphaFoldDB" id="A0A0V1EIT3"/>
<comment type="similarity">
    <text evidence="2">Belongs to the TUBGCP family.</text>
</comment>
<sequence length="849" mass="98570">LRMSFLKRGNIDLALELRNLAKAILKDDVLAEEYEEKVNQAVCTLNSGSNEEESVNGNEQVNGDNQANADKQANEQIRLIQNILLARNEVETAVAVTSLCYDLKDMYIGKTAEIFRFFLALIKSSKEESTAILDSEIQEITAECFDSTETASVGEHGKSSTSNLVVVPRNAYDQEKVMSETEAVTHDCLFILQGISGKLVHIDHFAKTIKFVIPVNKPFGKQLKRLSAYGFLYVKLREFCNSVFISFRKKVFLVAFSYTVDDFLRRYYATIAELETEFCSKICERQANPEQNNKHIVLLPKEISVKLWSFKKPMLSLSGIVDKSSNLSSGKFMSHLYAEAICGDFNVEKVARDALGKVCLKLKQMIISWMYSGVVEDSEEFFIYETKTDDSDDSWWSNSYKIRYSCVPCFLSPTILRKILITGKSLLFLQKACGQLVHLGQFYDQKALLRDVDPTCMFTIEGHHKINSLITASYKTISRTLLNVLSSKLKIKFHLKALKNYVLLYRGDFATTLLQTFPLNEEWGGFNLAFCMELMNFHLQSAIRNCCSKKEFENEIMSQIEFKLLQPLPSGSCFDSLLITYRMTPEVSTIFNETTKPIYAQLFCFLWQLRRISFRLYSNGANFVSFAKDLKTVPEFNDLWHQFALLNNELMKFIKNVEYYCYFQVIEKQWRQFMCAYKHAVDCDHVINAHNKFLKQLLDKMFLSEKHKKVMMRLRILLGLALNFQKLYNEFILTMNEEVEKRTQLMLQREEDGDNVNELETFSQGQSSTADRIEFEERQRKEDLKIQFLTAVMLLKDAYEDKMGDLLVVLAEENDRMLRQFSLQIDYNQWFYRENEKVRRSIRLRNMNQ</sequence>
<feature type="domain" description="Gamma tubulin complex component protein N-terminal" evidence="7">
    <location>
        <begin position="186"/>
        <end position="488"/>
    </location>
</feature>
<dbReference type="InterPro" id="IPR040457">
    <property type="entry name" value="GCP_C"/>
</dbReference>
<proteinExistence type="inferred from homology"/>
<dbReference type="Proteomes" id="UP000054632">
    <property type="component" value="Unassembled WGS sequence"/>
</dbReference>
<evidence type="ECO:0000256" key="5">
    <source>
        <dbReference type="ARBA" id="ARBA00023212"/>
    </source>
</evidence>
<keyword evidence="4" id="KW-0493">Microtubule</keyword>
<dbReference type="PANTHER" id="PTHR19302">
    <property type="entry name" value="GAMMA TUBULIN COMPLEX PROTEIN"/>
    <property type="match status" value="1"/>
</dbReference>
<name>A0A0V1EIT3_TRIPS</name>
<protein>
    <submittedName>
        <fullName evidence="8">Gamma-tubulin complex component 3</fullName>
    </submittedName>
</protein>
<evidence type="ECO:0000256" key="1">
    <source>
        <dbReference type="ARBA" id="ARBA00004245"/>
    </source>
</evidence>
<dbReference type="GO" id="GO:0031122">
    <property type="term" value="P:cytoplasmic microtubule organization"/>
    <property type="evidence" value="ECO:0007669"/>
    <property type="project" value="TreeGrafter"/>
</dbReference>
<dbReference type="GO" id="GO:0043015">
    <property type="term" value="F:gamma-tubulin binding"/>
    <property type="evidence" value="ECO:0007669"/>
    <property type="project" value="InterPro"/>
</dbReference>
<dbReference type="InterPro" id="IPR041470">
    <property type="entry name" value="GCP_N"/>
</dbReference>
<feature type="non-terminal residue" evidence="8">
    <location>
        <position position="1"/>
    </location>
</feature>
<evidence type="ECO:0000259" key="6">
    <source>
        <dbReference type="Pfam" id="PF04130"/>
    </source>
</evidence>
<evidence type="ECO:0000256" key="4">
    <source>
        <dbReference type="ARBA" id="ARBA00022701"/>
    </source>
</evidence>
<dbReference type="GO" id="GO:0051225">
    <property type="term" value="P:spindle assembly"/>
    <property type="evidence" value="ECO:0007669"/>
    <property type="project" value="TreeGrafter"/>
</dbReference>
<dbReference type="PANTHER" id="PTHR19302:SF14">
    <property type="entry name" value="GAMMA-TUBULIN COMPLEX COMPONENT 3"/>
    <property type="match status" value="1"/>
</dbReference>
<dbReference type="Pfam" id="PF04130">
    <property type="entry name" value="GCP_C_terminal"/>
    <property type="match status" value="1"/>
</dbReference>
<dbReference type="EMBL" id="JYDR01000039">
    <property type="protein sequence ID" value="KRY72947.1"/>
    <property type="molecule type" value="Genomic_DNA"/>
</dbReference>
<gene>
    <name evidence="8" type="primary">TUBGCP3</name>
    <name evidence="8" type="ORF">T4A_5639</name>
</gene>
<dbReference type="GO" id="GO:0000278">
    <property type="term" value="P:mitotic cell cycle"/>
    <property type="evidence" value="ECO:0007669"/>
    <property type="project" value="TreeGrafter"/>
</dbReference>
<evidence type="ECO:0000259" key="7">
    <source>
        <dbReference type="Pfam" id="PF17681"/>
    </source>
</evidence>
<dbReference type="GO" id="GO:0000922">
    <property type="term" value="C:spindle pole"/>
    <property type="evidence" value="ECO:0007669"/>
    <property type="project" value="InterPro"/>
</dbReference>
<feature type="domain" description="Gamma tubulin complex component C-terminal" evidence="6">
    <location>
        <begin position="494"/>
        <end position="831"/>
    </location>
</feature>
<dbReference type="GO" id="GO:0007020">
    <property type="term" value="P:microtubule nucleation"/>
    <property type="evidence" value="ECO:0007669"/>
    <property type="project" value="InterPro"/>
</dbReference>
<dbReference type="Pfam" id="PF17681">
    <property type="entry name" value="GCP_N_terminal"/>
    <property type="match status" value="1"/>
</dbReference>
<keyword evidence="3" id="KW-0963">Cytoplasm</keyword>
<dbReference type="GO" id="GO:0051321">
    <property type="term" value="P:meiotic cell cycle"/>
    <property type="evidence" value="ECO:0007669"/>
    <property type="project" value="TreeGrafter"/>
</dbReference>
<evidence type="ECO:0000256" key="2">
    <source>
        <dbReference type="ARBA" id="ARBA00010337"/>
    </source>
</evidence>
<dbReference type="GO" id="GO:0051011">
    <property type="term" value="F:microtubule minus-end binding"/>
    <property type="evidence" value="ECO:0007669"/>
    <property type="project" value="TreeGrafter"/>
</dbReference>
<organism evidence="8 9">
    <name type="scientific">Trichinella pseudospiralis</name>
    <name type="common">Parasitic roundworm</name>
    <dbReference type="NCBI Taxonomy" id="6337"/>
    <lineage>
        <taxon>Eukaryota</taxon>
        <taxon>Metazoa</taxon>
        <taxon>Ecdysozoa</taxon>
        <taxon>Nematoda</taxon>
        <taxon>Enoplea</taxon>
        <taxon>Dorylaimia</taxon>
        <taxon>Trichinellida</taxon>
        <taxon>Trichinellidae</taxon>
        <taxon>Trichinella</taxon>
    </lineage>
</organism>
<evidence type="ECO:0000256" key="3">
    <source>
        <dbReference type="ARBA" id="ARBA00022490"/>
    </source>
</evidence>
<keyword evidence="5" id="KW-0206">Cytoskeleton</keyword>
<evidence type="ECO:0000313" key="8">
    <source>
        <dbReference type="EMBL" id="KRY72947.1"/>
    </source>
</evidence>
<dbReference type="GO" id="GO:0000930">
    <property type="term" value="C:gamma-tubulin complex"/>
    <property type="evidence" value="ECO:0007669"/>
    <property type="project" value="TreeGrafter"/>
</dbReference>
<dbReference type="InterPro" id="IPR042241">
    <property type="entry name" value="GCP_C_sf"/>
</dbReference>
<dbReference type="InterPro" id="IPR007259">
    <property type="entry name" value="GCP"/>
</dbReference>
<comment type="subcellular location">
    <subcellularLocation>
        <location evidence="1">Cytoplasm</location>
        <location evidence="1">Cytoskeleton</location>
    </subcellularLocation>
</comment>
<evidence type="ECO:0000313" key="9">
    <source>
        <dbReference type="Proteomes" id="UP000054632"/>
    </source>
</evidence>
<dbReference type="GO" id="GO:0005874">
    <property type="term" value="C:microtubule"/>
    <property type="evidence" value="ECO:0007669"/>
    <property type="project" value="UniProtKB-KW"/>
</dbReference>
<accession>A0A0V1EIT3</accession>
<reference evidence="8 9" key="1">
    <citation type="submission" date="2015-01" db="EMBL/GenBank/DDBJ databases">
        <title>Evolution of Trichinella species and genotypes.</title>
        <authorList>
            <person name="Korhonen P.K."/>
            <person name="Edoardo P."/>
            <person name="Giuseppe L.R."/>
            <person name="Gasser R.B."/>
        </authorList>
    </citation>
    <scope>NUCLEOTIDE SEQUENCE [LARGE SCALE GENOMIC DNA]</scope>
    <source>
        <strain evidence="8">ISS13</strain>
    </source>
</reference>
<dbReference type="Gene3D" id="1.20.120.1900">
    <property type="entry name" value="Gamma-tubulin complex, C-terminal domain"/>
    <property type="match status" value="1"/>
</dbReference>
<comment type="caution">
    <text evidence="8">The sequence shown here is derived from an EMBL/GenBank/DDBJ whole genome shotgun (WGS) entry which is preliminary data.</text>
</comment>